<evidence type="ECO:0000313" key="3">
    <source>
        <dbReference type="Proteomes" id="UP000317171"/>
    </source>
</evidence>
<proteinExistence type="predicted"/>
<organism evidence="2 3">
    <name type="scientific">Gimesia alba</name>
    <dbReference type="NCBI Taxonomy" id="2527973"/>
    <lineage>
        <taxon>Bacteria</taxon>
        <taxon>Pseudomonadati</taxon>
        <taxon>Planctomycetota</taxon>
        <taxon>Planctomycetia</taxon>
        <taxon>Planctomycetales</taxon>
        <taxon>Planctomycetaceae</taxon>
        <taxon>Gimesia</taxon>
    </lineage>
</organism>
<feature type="transmembrane region" description="Helical" evidence="1">
    <location>
        <begin position="112"/>
        <end position="130"/>
    </location>
</feature>
<evidence type="ECO:0000256" key="1">
    <source>
        <dbReference type="SAM" id="Phobius"/>
    </source>
</evidence>
<keyword evidence="1" id="KW-0472">Membrane</keyword>
<reference evidence="2 3" key="1">
    <citation type="submission" date="2019-02" db="EMBL/GenBank/DDBJ databases">
        <title>Deep-cultivation of Planctomycetes and their phenomic and genomic characterization uncovers novel biology.</title>
        <authorList>
            <person name="Wiegand S."/>
            <person name="Jogler M."/>
            <person name="Boedeker C."/>
            <person name="Pinto D."/>
            <person name="Vollmers J."/>
            <person name="Rivas-Marin E."/>
            <person name="Kohn T."/>
            <person name="Peeters S.H."/>
            <person name="Heuer A."/>
            <person name="Rast P."/>
            <person name="Oberbeckmann S."/>
            <person name="Bunk B."/>
            <person name="Jeske O."/>
            <person name="Meyerdierks A."/>
            <person name="Storesund J.E."/>
            <person name="Kallscheuer N."/>
            <person name="Luecker S."/>
            <person name="Lage O.M."/>
            <person name="Pohl T."/>
            <person name="Merkel B.J."/>
            <person name="Hornburger P."/>
            <person name="Mueller R.-W."/>
            <person name="Bruemmer F."/>
            <person name="Labrenz M."/>
            <person name="Spormann A.M."/>
            <person name="Op den Camp H."/>
            <person name="Overmann J."/>
            <person name="Amann R."/>
            <person name="Jetten M.S.M."/>
            <person name="Mascher T."/>
            <person name="Medema M.H."/>
            <person name="Devos D.P."/>
            <person name="Kaster A.-K."/>
            <person name="Ovreas L."/>
            <person name="Rohde M."/>
            <person name="Galperin M.Y."/>
            <person name="Jogler C."/>
        </authorList>
    </citation>
    <scope>NUCLEOTIDE SEQUENCE [LARGE SCALE GENOMIC DNA]</scope>
    <source>
        <strain evidence="2 3">Pan241w</strain>
    </source>
</reference>
<dbReference type="EMBL" id="CP036269">
    <property type="protein sequence ID" value="QDT39960.1"/>
    <property type="molecule type" value="Genomic_DNA"/>
</dbReference>
<protein>
    <recommendedName>
        <fullName evidence="4">YrhK domain-containing protein</fullName>
    </recommendedName>
</protein>
<sequence>MADSPPNLQGWECVKEEGPPPFITHRLFRHADGSIREWLARKHRKNLIAREIGLAEAVGKLLIRCLWMPRELNWWIGSVFALGASLFAIASILSLAPDLAASLSLTGSQVNAIYFAGSIPFTTAAYLQLFQAANSGALPDEDQTEQKHLNVFGWKPASVGWLSCALQFAGTILFNFNTFDAMLPSLSWFQIDLLVWIPNFLGSILFLASGYLAFIETGHRYWAWRPGNLSWWIVLINLLGCMGFMISAMLALTLPHSTAPWRETLSVVFTLQGAICFFLGAMLMLPETVREESIRQEPGLTPFG</sequence>
<feature type="transmembrane region" description="Helical" evidence="1">
    <location>
        <begin position="72"/>
        <end position="92"/>
    </location>
</feature>
<keyword evidence="3" id="KW-1185">Reference proteome</keyword>
<dbReference type="RefSeq" id="WP_145209112.1">
    <property type="nucleotide sequence ID" value="NZ_CP036269.1"/>
</dbReference>
<feature type="transmembrane region" description="Helical" evidence="1">
    <location>
        <begin position="229"/>
        <end position="252"/>
    </location>
</feature>
<evidence type="ECO:0008006" key="4">
    <source>
        <dbReference type="Google" id="ProtNLM"/>
    </source>
</evidence>
<name>A0A517R7U0_9PLAN</name>
<accession>A0A517R7U0</accession>
<feature type="transmembrane region" description="Helical" evidence="1">
    <location>
        <begin position="151"/>
        <end position="176"/>
    </location>
</feature>
<keyword evidence="1" id="KW-0812">Transmembrane</keyword>
<gene>
    <name evidence="2" type="ORF">Pan241w_00130</name>
</gene>
<dbReference type="OrthoDB" id="244933at2"/>
<dbReference type="Proteomes" id="UP000317171">
    <property type="component" value="Chromosome"/>
</dbReference>
<keyword evidence="1" id="KW-1133">Transmembrane helix</keyword>
<dbReference type="AlphaFoldDB" id="A0A517R7U0"/>
<feature type="transmembrane region" description="Helical" evidence="1">
    <location>
        <begin position="264"/>
        <end position="285"/>
    </location>
</feature>
<feature type="transmembrane region" description="Helical" evidence="1">
    <location>
        <begin position="196"/>
        <end position="217"/>
    </location>
</feature>
<dbReference type="KEGG" id="gaz:Pan241w_00130"/>
<evidence type="ECO:0000313" key="2">
    <source>
        <dbReference type="EMBL" id="QDT39960.1"/>
    </source>
</evidence>